<proteinExistence type="predicted"/>
<gene>
    <name evidence="2" type="ORF">OTI717_LOCUS39101</name>
    <name evidence="1" type="ORF">RFH988_LOCUS38676</name>
</gene>
<accession>A0A815SZA3</accession>
<dbReference type="EMBL" id="CAJNOO010010447">
    <property type="protein sequence ID" value="CAF1498474.1"/>
    <property type="molecule type" value="Genomic_DNA"/>
</dbReference>
<evidence type="ECO:0000313" key="1">
    <source>
        <dbReference type="EMBL" id="CAF1498474.1"/>
    </source>
</evidence>
<protein>
    <submittedName>
        <fullName evidence="1">Uncharacterized protein</fullName>
    </submittedName>
</protein>
<dbReference type="EMBL" id="CAJOAX010023732">
    <property type="protein sequence ID" value="CAF4213963.1"/>
    <property type="molecule type" value="Genomic_DNA"/>
</dbReference>
<evidence type="ECO:0000313" key="3">
    <source>
        <dbReference type="Proteomes" id="UP000663882"/>
    </source>
</evidence>
<evidence type="ECO:0000313" key="2">
    <source>
        <dbReference type="EMBL" id="CAF4213963.1"/>
    </source>
</evidence>
<comment type="caution">
    <text evidence="1">The sequence shown here is derived from an EMBL/GenBank/DDBJ whole genome shotgun (WGS) entry which is preliminary data.</text>
</comment>
<dbReference type="AlphaFoldDB" id="A0A815SZA3"/>
<dbReference type="Proteomes" id="UP000663882">
    <property type="component" value="Unassembled WGS sequence"/>
</dbReference>
<sequence>MLTAPTGTLTIPRTKTALGTLMTLGTKATLGGLTTLRT</sequence>
<feature type="non-terminal residue" evidence="1">
    <location>
        <position position="38"/>
    </location>
</feature>
<organism evidence="1 3">
    <name type="scientific">Rotaria sordida</name>
    <dbReference type="NCBI Taxonomy" id="392033"/>
    <lineage>
        <taxon>Eukaryota</taxon>
        <taxon>Metazoa</taxon>
        <taxon>Spiralia</taxon>
        <taxon>Gnathifera</taxon>
        <taxon>Rotifera</taxon>
        <taxon>Eurotatoria</taxon>
        <taxon>Bdelloidea</taxon>
        <taxon>Philodinida</taxon>
        <taxon>Philodinidae</taxon>
        <taxon>Rotaria</taxon>
    </lineage>
</organism>
<dbReference type="Proteomes" id="UP000663823">
    <property type="component" value="Unassembled WGS sequence"/>
</dbReference>
<name>A0A815SZA3_9BILA</name>
<reference evidence="1" key="1">
    <citation type="submission" date="2021-02" db="EMBL/GenBank/DDBJ databases">
        <authorList>
            <person name="Nowell W R."/>
        </authorList>
    </citation>
    <scope>NUCLEOTIDE SEQUENCE</scope>
</reference>